<organism evidence="4 5">
    <name type="scientific">Sphingobacterium wenxiniae</name>
    <dbReference type="NCBI Taxonomy" id="683125"/>
    <lineage>
        <taxon>Bacteria</taxon>
        <taxon>Pseudomonadati</taxon>
        <taxon>Bacteroidota</taxon>
        <taxon>Sphingobacteriia</taxon>
        <taxon>Sphingobacteriales</taxon>
        <taxon>Sphingobacteriaceae</taxon>
        <taxon>Sphingobacterium</taxon>
    </lineage>
</organism>
<dbReference type="InterPro" id="IPR036388">
    <property type="entry name" value="WH-like_DNA-bd_sf"/>
</dbReference>
<protein>
    <submittedName>
        <fullName evidence="4">DNA-binding response regulator, NarL/FixJ family, contains REC and HTH domains</fullName>
    </submittedName>
</protein>
<dbReference type="PRINTS" id="PR00038">
    <property type="entry name" value="HTHLUXR"/>
</dbReference>
<evidence type="ECO:0000313" key="5">
    <source>
        <dbReference type="Proteomes" id="UP000198785"/>
    </source>
</evidence>
<dbReference type="EMBL" id="FOZZ01000005">
    <property type="protein sequence ID" value="SFS80518.1"/>
    <property type="molecule type" value="Genomic_DNA"/>
</dbReference>
<keyword evidence="2" id="KW-0597">Phosphoprotein</keyword>
<dbReference type="Gene3D" id="1.10.10.10">
    <property type="entry name" value="Winged helix-like DNA-binding domain superfamily/Winged helix DNA-binding domain"/>
    <property type="match status" value="1"/>
</dbReference>
<sequence length="224" mass="25458">MSFYDAARILVSKNTKVMKGPFAIILDDHQLFADSFSLMLEQYNLFEQVHTLYATADFPNLLISLGRKDVYIFLDYYLGDKNGLSVLAEIKRLHKNVRVIFITAATSPTVIQNIMLSKPHGLISKHSDLPTLIECIEHKSTKSVFTDSYTRSLLKDQQPLKSTFTVRELELLQHFANGLSIADTAKKISLSIHTIVAHRRKMMAKANCNSIGQLIKYAQDYEFI</sequence>
<dbReference type="InterPro" id="IPR011006">
    <property type="entry name" value="CheY-like_superfamily"/>
</dbReference>
<dbReference type="InterPro" id="IPR016032">
    <property type="entry name" value="Sig_transdc_resp-reg_C-effctor"/>
</dbReference>
<evidence type="ECO:0000256" key="2">
    <source>
        <dbReference type="PROSITE-ProRule" id="PRU00169"/>
    </source>
</evidence>
<evidence type="ECO:0000256" key="1">
    <source>
        <dbReference type="ARBA" id="ARBA00023125"/>
    </source>
</evidence>
<dbReference type="AlphaFoldDB" id="A0A1I6SUG6"/>
<dbReference type="InterPro" id="IPR000792">
    <property type="entry name" value="Tscrpt_reg_LuxR_C"/>
</dbReference>
<dbReference type="GO" id="GO:0006355">
    <property type="term" value="P:regulation of DNA-templated transcription"/>
    <property type="evidence" value="ECO:0007669"/>
    <property type="project" value="InterPro"/>
</dbReference>
<feature type="domain" description="Response regulatory" evidence="3">
    <location>
        <begin position="22"/>
        <end position="140"/>
    </location>
</feature>
<dbReference type="InterPro" id="IPR001789">
    <property type="entry name" value="Sig_transdc_resp-reg_receiver"/>
</dbReference>
<dbReference type="SUPFAM" id="SSF46894">
    <property type="entry name" value="C-terminal effector domain of the bipartite response regulators"/>
    <property type="match status" value="1"/>
</dbReference>
<dbReference type="GO" id="GO:0000160">
    <property type="term" value="P:phosphorelay signal transduction system"/>
    <property type="evidence" value="ECO:0007669"/>
    <property type="project" value="InterPro"/>
</dbReference>
<evidence type="ECO:0000313" key="4">
    <source>
        <dbReference type="EMBL" id="SFS80518.1"/>
    </source>
</evidence>
<feature type="modified residue" description="4-aspartylphosphate" evidence="2">
    <location>
        <position position="75"/>
    </location>
</feature>
<dbReference type="Pfam" id="PF00072">
    <property type="entry name" value="Response_reg"/>
    <property type="match status" value="1"/>
</dbReference>
<keyword evidence="1 4" id="KW-0238">DNA-binding</keyword>
<name>A0A1I6SUG6_9SPHI</name>
<evidence type="ECO:0000259" key="3">
    <source>
        <dbReference type="PROSITE" id="PS50110"/>
    </source>
</evidence>
<dbReference type="SMART" id="SM00421">
    <property type="entry name" value="HTH_LUXR"/>
    <property type="match status" value="1"/>
</dbReference>
<dbReference type="Gene3D" id="3.40.50.2300">
    <property type="match status" value="1"/>
</dbReference>
<dbReference type="PROSITE" id="PS50110">
    <property type="entry name" value="RESPONSE_REGULATORY"/>
    <property type="match status" value="1"/>
</dbReference>
<keyword evidence="5" id="KW-1185">Reference proteome</keyword>
<dbReference type="PANTHER" id="PTHR43214:SF17">
    <property type="entry name" value="TRANSCRIPTIONAL REGULATORY PROTEIN RCSB"/>
    <property type="match status" value="1"/>
</dbReference>
<gene>
    <name evidence="4" type="ORF">SAMN05660206_10589</name>
</gene>
<dbReference type="PANTHER" id="PTHR43214">
    <property type="entry name" value="TWO-COMPONENT RESPONSE REGULATOR"/>
    <property type="match status" value="1"/>
</dbReference>
<reference evidence="4 5" key="1">
    <citation type="submission" date="2016-10" db="EMBL/GenBank/DDBJ databases">
        <authorList>
            <person name="de Groot N.N."/>
        </authorList>
    </citation>
    <scope>NUCLEOTIDE SEQUENCE [LARGE SCALE GENOMIC DNA]</scope>
    <source>
        <strain evidence="4 5">DSM 22789</strain>
    </source>
</reference>
<accession>A0A1I6SUG6</accession>
<dbReference type="SMART" id="SM00448">
    <property type="entry name" value="REC"/>
    <property type="match status" value="1"/>
</dbReference>
<dbReference type="RefSeq" id="WP_093365179.1">
    <property type="nucleotide sequence ID" value="NZ_FOZZ01000005.1"/>
</dbReference>
<dbReference type="OrthoDB" id="9797341at2"/>
<dbReference type="Pfam" id="PF00196">
    <property type="entry name" value="GerE"/>
    <property type="match status" value="1"/>
</dbReference>
<dbReference type="GO" id="GO:0003677">
    <property type="term" value="F:DNA binding"/>
    <property type="evidence" value="ECO:0007669"/>
    <property type="project" value="UniProtKB-KW"/>
</dbReference>
<dbReference type="InterPro" id="IPR039420">
    <property type="entry name" value="WalR-like"/>
</dbReference>
<dbReference type="STRING" id="683125.SAMN05660206_10589"/>
<dbReference type="Proteomes" id="UP000198785">
    <property type="component" value="Unassembled WGS sequence"/>
</dbReference>
<dbReference type="SUPFAM" id="SSF52172">
    <property type="entry name" value="CheY-like"/>
    <property type="match status" value="1"/>
</dbReference>
<proteinExistence type="predicted"/>